<dbReference type="InterPro" id="IPR019159">
    <property type="entry name" value="CCDC93_CC"/>
</dbReference>
<evidence type="ECO:0000256" key="1">
    <source>
        <dbReference type="ARBA" id="ARBA00007219"/>
    </source>
</evidence>
<keyword evidence="8" id="KW-1185">Reference proteome</keyword>
<proteinExistence type="inferred from homology"/>
<accession>A0AAV2YJ28</accession>
<reference evidence="7" key="2">
    <citation type="journal article" date="2023" name="Microbiol Resour">
        <title>Decontamination and Annotation of the Draft Genome Sequence of the Oomycete Lagenidium giganteum ARSEF 373.</title>
        <authorList>
            <person name="Morgan W.R."/>
            <person name="Tartar A."/>
        </authorList>
    </citation>
    <scope>NUCLEOTIDE SEQUENCE</scope>
    <source>
        <strain evidence="7">ARSEF 373</strain>
    </source>
</reference>
<evidence type="ECO:0000313" key="7">
    <source>
        <dbReference type="EMBL" id="DAZ93327.1"/>
    </source>
</evidence>
<evidence type="ECO:0000256" key="4">
    <source>
        <dbReference type="SAM" id="MobiDB-lite"/>
    </source>
</evidence>
<dbReference type="Pfam" id="PF09762">
    <property type="entry name" value="CCDC93_CC"/>
    <property type="match status" value="1"/>
</dbReference>
<keyword evidence="2 3" id="KW-0175">Coiled coil</keyword>
<sequence>MFGTMAATRAVAPTLPLSGASARAADAFQLDDDYSADAADTLAAVLECLVEHGYGRASLNELSAFERVLGGLCWLLQRIVPREDAAHRRVDWDLLFQPHNKMKPRLELAQAVLKCVEALPTACPVPIQPHQLLLQDFGDIGTVKKLVAWLVAQGERATHSDKIQSHRAYLDVQQRGKTSAGDADSVKPLKREVAYLQGVYRPRRRWQYMSSSSLDEPEDALIQRCLLEYGERVCAVREPPREQANPDELGHGGTDESNDACVSTAERSGDVHKQLLSQLATQAASFSNKAARRQNAGAPTASLKKSLSQAKWSEFEAQYQKLERQAMEEQAKMMEKQREREQQLLQQVVSVQEIHNIEPVNVMPNNGAHRNGKEQKVPVVPIESVEMELVSKEIESARAKLNKCNRQLQAIEQEQETVHAQLVLKEAEESAAEQAIAQAEFQLQQMDIVEAKHQEAKPQLSKLKELVQRNELLKRQKNEFKLKCREQLTTLQARVEQLRLQAEQDAAKQDEETLRLNEVEQLHTQMALKHKEMKQALAQQTRDIHKMSKKIDDVPTRIELIQYEKRFLELYEEVALTLDETRKYYCVYNTLKTTHEFLEKEISLINSIHDNFDVAMSSKAATQAFFTQIDAIMTNVRGTIAKQQTLRADNQRQVETLDSKYQLLLEKERMYVNAIREFQRECEKNEKLSLKLQQVAP</sequence>
<reference evidence="7" key="1">
    <citation type="submission" date="2022-11" db="EMBL/GenBank/DDBJ databases">
        <authorList>
            <person name="Morgan W.R."/>
            <person name="Tartar A."/>
        </authorList>
    </citation>
    <scope>NUCLEOTIDE SEQUENCE</scope>
    <source>
        <strain evidence="7">ARSEF 373</strain>
    </source>
</reference>
<protein>
    <recommendedName>
        <fullName evidence="9">CCDC93 coiled-coil domain-containing protein</fullName>
    </recommendedName>
</protein>
<evidence type="ECO:0000256" key="3">
    <source>
        <dbReference type="SAM" id="Coils"/>
    </source>
</evidence>
<comment type="similarity">
    <text evidence="1">Belongs to the CCDC93 family.</text>
</comment>
<comment type="caution">
    <text evidence="7">The sequence shown here is derived from an EMBL/GenBank/DDBJ whole genome shotgun (WGS) entry which is preliminary data.</text>
</comment>
<feature type="region of interest" description="Disordered" evidence="4">
    <location>
        <begin position="237"/>
        <end position="261"/>
    </location>
</feature>
<dbReference type="PANTHER" id="PTHR16441:SF0">
    <property type="entry name" value="COILED-COIL DOMAIN-CONTAINING PROTEIN 93"/>
    <property type="match status" value="1"/>
</dbReference>
<feature type="coiled-coil region" evidence="3">
    <location>
        <begin position="387"/>
        <end position="421"/>
    </location>
</feature>
<dbReference type="PANTHER" id="PTHR16441">
    <property type="entry name" value="FIDIPIDINE"/>
    <property type="match status" value="1"/>
</dbReference>
<evidence type="ECO:0000259" key="6">
    <source>
        <dbReference type="Pfam" id="PF21673"/>
    </source>
</evidence>
<dbReference type="InterPro" id="IPR039116">
    <property type="entry name" value="CCDC93"/>
</dbReference>
<feature type="coiled-coil region" evidence="3">
    <location>
        <begin position="312"/>
        <end position="347"/>
    </location>
</feature>
<dbReference type="Proteomes" id="UP001146120">
    <property type="component" value="Unassembled WGS sequence"/>
</dbReference>
<organism evidence="7 8">
    <name type="scientific">Lagenidium giganteum</name>
    <dbReference type="NCBI Taxonomy" id="4803"/>
    <lineage>
        <taxon>Eukaryota</taxon>
        <taxon>Sar</taxon>
        <taxon>Stramenopiles</taxon>
        <taxon>Oomycota</taxon>
        <taxon>Peronosporomycetes</taxon>
        <taxon>Pythiales</taxon>
        <taxon>Pythiaceae</taxon>
    </lineage>
</organism>
<evidence type="ECO:0000256" key="2">
    <source>
        <dbReference type="ARBA" id="ARBA00023054"/>
    </source>
</evidence>
<evidence type="ECO:0000313" key="8">
    <source>
        <dbReference type="Proteomes" id="UP001146120"/>
    </source>
</evidence>
<dbReference type="EMBL" id="DAKRPA010000324">
    <property type="protein sequence ID" value="DAZ93327.1"/>
    <property type="molecule type" value="Genomic_DNA"/>
</dbReference>
<evidence type="ECO:0008006" key="9">
    <source>
        <dbReference type="Google" id="ProtNLM"/>
    </source>
</evidence>
<dbReference type="AlphaFoldDB" id="A0AAV2YJ28"/>
<dbReference type="InterPro" id="IPR048747">
    <property type="entry name" value="CCDC93_N"/>
</dbReference>
<dbReference type="GO" id="GO:0006893">
    <property type="term" value="P:Golgi to plasma membrane transport"/>
    <property type="evidence" value="ECO:0007669"/>
    <property type="project" value="TreeGrafter"/>
</dbReference>
<feature type="domain" description="CCDC93 N-terminal" evidence="6">
    <location>
        <begin position="38"/>
        <end position="153"/>
    </location>
</feature>
<evidence type="ECO:0000259" key="5">
    <source>
        <dbReference type="Pfam" id="PF09762"/>
    </source>
</evidence>
<dbReference type="Pfam" id="PF21673">
    <property type="entry name" value="CCDC93_N"/>
    <property type="match status" value="1"/>
</dbReference>
<name>A0AAV2YJ28_9STRA</name>
<gene>
    <name evidence="7" type="ORF">N0F65_010793</name>
</gene>
<feature type="coiled-coil region" evidence="3">
    <location>
        <begin position="463"/>
        <end position="550"/>
    </location>
</feature>
<feature type="domain" description="CCDC93 coiled-coil" evidence="5">
    <location>
        <begin position="199"/>
        <end position="691"/>
    </location>
</feature>